<reference evidence="2" key="2">
    <citation type="submission" date="2020-10" db="EMBL/GenBank/DDBJ databases">
        <authorList>
            <person name="Cooper E.A."/>
            <person name="Brenton Z.W."/>
            <person name="Flinn B.S."/>
            <person name="Jenkins J."/>
            <person name="Shu S."/>
            <person name="Flowers D."/>
            <person name="Luo F."/>
            <person name="Wang Y."/>
            <person name="Xia P."/>
            <person name="Barry K."/>
            <person name="Daum C."/>
            <person name="Lipzen A."/>
            <person name="Yoshinaga Y."/>
            <person name="Schmutz J."/>
            <person name="Saski C."/>
            <person name="Vermerris W."/>
            <person name="Kresovich S."/>
        </authorList>
    </citation>
    <scope>NUCLEOTIDE SEQUENCE</scope>
</reference>
<gene>
    <name evidence="2" type="ORF">BDA96_06G154300</name>
</gene>
<feature type="region of interest" description="Disordered" evidence="1">
    <location>
        <begin position="1"/>
        <end position="29"/>
    </location>
</feature>
<protein>
    <submittedName>
        <fullName evidence="2">Uncharacterized protein</fullName>
    </submittedName>
</protein>
<evidence type="ECO:0000313" key="3">
    <source>
        <dbReference type="Proteomes" id="UP000807115"/>
    </source>
</evidence>
<proteinExistence type="predicted"/>
<organism evidence="2 3">
    <name type="scientific">Sorghum bicolor</name>
    <name type="common">Sorghum</name>
    <name type="synonym">Sorghum vulgare</name>
    <dbReference type="NCBI Taxonomy" id="4558"/>
    <lineage>
        <taxon>Eukaryota</taxon>
        <taxon>Viridiplantae</taxon>
        <taxon>Streptophyta</taxon>
        <taxon>Embryophyta</taxon>
        <taxon>Tracheophyta</taxon>
        <taxon>Spermatophyta</taxon>
        <taxon>Magnoliopsida</taxon>
        <taxon>Liliopsida</taxon>
        <taxon>Poales</taxon>
        <taxon>Poaceae</taxon>
        <taxon>PACMAD clade</taxon>
        <taxon>Panicoideae</taxon>
        <taxon>Andropogonodae</taxon>
        <taxon>Andropogoneae</taxon>
        <taxon>Sorghinae</taxon>
        <taxon>Sorghum</taxon>
    </lineage>
</organism>
<feature type="region of interest" description="Disordered" evidence="1">
    <location>
        <begin position="225"/>
        <end position="293"/>
    </location>
</feature>
<accession>A0A921QQK9</accession>
<evidence type="ECO:0000256" key="1">
    <source>
        <dbReference type="SAM" id="MobiDB-lite"/>
    </source>
</evidence>
<reference evidence="2" key="1">
    <citation type="journal article" date="2019" name="BMC Genomics">
        <title>A new reference genome for Sorghum bicolor reveals high levels of sequence similarity between sweet and grain genotypes: implications for the genetics of sugar metabolism.</title>
        <authorList>
            <person name="Cooper E.A."/>
            <person name="Brenton Z.W."/>
            <person name="Flinn B.S."/>
            <person name="Jenkins J."/>
            <person name="Shu S."/>
            <person name="Flowers D."/>
            <person name="Luo F."/>
            <person name="Wang Y."/>
            <person name="Xia P."/>
            <person name="Barry K."/>
            <person name="Daum C."/>
            <person name="Lipzen A."/>
            <person name="Yoshinaga Y."/>
            <person name="Schmutz J."/>
            <person name="Saski C."/>
            <person name="Vermerris W."/>
            <person name="Kresovich S."/>
        </authorList>
    </citation>
    <scope>NUCLEOTIDE SEQUENCE</scope>
</reference>
<dbReference type="Proteomes" id="UP000807115">
    <property type="component" value="Chromosome 6"/>
</dbReference>
<dbReference type="EMBL" id="CM027685">
    <property type="protein sequence ID" value="KAG0526538.1"/>
    <property type="molecule type" value="Genomic_DNA"/>
</dbReference>
<dbReference type="AlphaFoldDB" id="A0A921QQK9"/>
<name>A0A921QQK9_SORBI</name>
<sequence>MSKSEGTRAPTLATTHPTHPPATFVSSVTSPDAKTLAPAASHPTHALVTIMASTTNSDAPRDESIRLFQSDATMENSHNDLDSGSIDEEDVAFEKLDPKEGKFQGVDLDLKEEDQAPMTLPTCCSPSAPHKVAATVVDALGSATSALGCVTCPAMVLPKGSIQVATLKHVEAVREETDLGLSSDTESDEGIRDALTLPDTQAGIQGTRAITTTIEKDYKKFHSKPKVDLLPKPSSKGVDMFNGRKLQKKRAVDSDDAESSGTSTKHNKVISTGGRGGGTGRQRRRSRMPSTAYCPMFHEMDKLPPGFI</sequence>
<evidence type="ECO:0000313" key="2">
    <source>
        <dbReference type="EMBL" id="KAG0526538.1"/>
    </source>
</evidence>
<feature type="compositionally biased region" description="Low complexity" evidence="1">
    <location>
        <begin position="7"/>
        <end position="23"/>
    </location>
</feature>
<comment type="caution">
    <text evidence="2">The sequence shown here is derived from an EMBL/GenBank/DDBJ whole genome shotgun (WGS) entry which is preliminary data.</text>
</comment>